<dbReference type="PANTHER" id="PTHR42115:SF1">
    <property type="entry name" value="BETA-SYNTHASE (BETA-THIONASE), PUTATIVE (AFU_ORTHOLOGUE AFUA_3G08420)-RELATED"/>
    <property type="match status" value="1"/>
</dbReference>
<dbReference type="SUPFAM" id="SSF54631">
    <property type="entry name" value="CBS-domain pair"/>
    <property type="match status" value="1"/>
</dbReference>
<reference evidence="3 4" key="1">
    <citation type="submission" date="2014-04" db="EMBL/GenBank/DDBJ databases">
        <authorList>
            <consortium name="DOE Joint Genome Institute"/>
            <person name="Kuo A."/>
            <person name="Zuccaro A."/>
            <person name="Kohler A."/>
            <person name="Nagy L.G."/>
            <person name="Floudas D."/>
            <person name="Copeland A."/>
            <person name="Barry K.W."/>
            <person name="Cichocki N."/>
            <person name="Veneault-Fourrey C."/>
            <person name="LaButti K."/>
            <person name="Lindquist E.A."/>
            <person name="Lipzen A."/>
            <person name="Lundell T."/>
            <person name="Morin E."/>
            <person name="Murat C."/>
            <person name="Sun H."/>
            <person name="Tunlid A."/>
            <person name="Henrissat B."/>
            <person name="Grigoriev I.V."/>
            <person name="Hibbett D.S."/>
            <person name="Martin F."/>
            <person name="Nordberg H.P."/>
            <person name="Cantor M.N."/>
            <person name="Hua S.X."/>
        </authorList>
    </citation>
    <scope>NUCLEOTIDE SEQUENCE [LARGE SCALE GENOMIC DNA]</scope>
    <source>
        <strain evidence="3 4">MAFF 305830</strain>
    </source>
</reference>
<feature type="domain" description="CBS" evidence="2">
    <location>
        <begin position="132"/>
        <end position="176"/>
    </location>
</feature>
<evidence type="ECO:0000259" key="2">
    <source>
        <dbReference type="Pfam" id="PF00571"/>
    </source>
</evidence>
<reference evidence="4" key="2">
    <citation type="submission" date="2015-01" db="EMBL/GenBank/DDBJ databases">
        <title>Evolutionary Origins and Diversification of the Mycorrhizal Mutualists.</title>
        <authorList>
            <consortium name="DOE Joint Genome Institute"/>
            <consortium name="Mycorrhizal Genomics Consortium"/>
            <person name="Kohler A."/>
            <person name="Kuo A."/>
            <person name="Nagy L.G."/>
            <person name="Floudas D."/>
            <person name="Copeland A."/>
            <person name="Barry K.W."/>
            <person name="Cichocki N."/>
            <person name="Veneault-Fourrey C."/>
            <person name="LaButti K."/>
            <person name="Lindquist E.A."/>
            <person name="Lipzen A."/>
            <person name="Lundell T."/>
            <person name="Morin E."/>
            <person name="Murat C."/>
            <person name="Riley R."/>
            <person name="Ohm R."/>
            <person name="Sun H."/>
            <person name="Tunlid A."/>
            <person name="Henrissat B."/>
            <person name="Grigoriev I.V."/>
            <person name="Hibbett D.S."/>
            <person name="Martin F."/>
        </authorList>
    </citation>
    <scope>NUCLEOTIDE SEQUENCE [LARGE SCALE GENOMIC DNA]</scope>
    <source>
        <strain evidence="4">MAFF 305830</strain>
    </source>
</reference>
<evidence type="ECO:0000313" key="3">
    <source>
        <dbReference type="EMBL" id="KIM34363.1"/>
    </source>
</evidence>
<proteinExistence type="predicted"/>
<evidence type="ECO:0000256" key="1">
    <source>
        <dbReference type="SAM" id="MobiDB-lite"/>
    </source>
</evidence>
<dbReference type="OrthoDB" id="2536440at2759"/>
<keyword evidence="4" id="KW-1185">Reference proteome</keyword>
<dbReference type="Pfam" id="PF00571">
    <property type="entry name" value="CBS"/>
    <property type="match status" value="1"/>
</dbReference>
<accession>A0A0C2X8H5</accession>
<gene>
    <name evidence="3" type="ORF">M408DRAFT_325780</name>
</gene>
<evidence type="ECO:0000313" key="4">
    <source>
        <dbReference type="Proteomes" id="UP000054097"/>
    </source>
</evidence>
<organism evidence="3 4">
    <name type="scientific">Serendipita vermifera MAFF 305830</name>
    <dbReference type="NCBI Taxonomy" id="933852"/>
    <lineage>
        <taxon>Eukaryota</taxon>
        <taxon>Fungi</taxon>
        <taxon>Dikarya</taxon>
        <taxon>Basidiomycota</taxon>
        <taxon>Agaricomycotina</taxon>
        <taxon>Agaricomycetes</taxon>
        <taxon>Sebacinales</taxon>
        <taxon>Serendipitaceae</taxon>
        <taxon>Serendipita</taxon>
    </lineage>
</organism>
<feature type="region of interest" description="Disordered" evidence="1">
    <location>
        <begin position="24"/>
        <end position="45"/>
    </location>
</feature>
<sequence>MSSSTMQYQPMVIPTTPTLANRSLFENDPSTGITPSSSVDTRPGAKFRGASVEDLQLPPAFALSKNKQVMSAIELAYERDFSHIPILGKGRRPVGYIDVAALKKAWEAGDIDAEDEVINLATKFDTSSATGRPYTVITPDTPLEVLEGFLQKNEFALVTDRERKFVLGVATLHDLENFVSRRGKNAF</sequence>
<dbReference type="PANTHER" id="PTHR42115">
    <property type="entry name" value="BETA-SYNTHASE (BETA-THIONASE), PUTATIVE (AFU_ORTHOLOGUE AFUA_3G08420)-RELATED"/>
    <property type="match status" value="1"/>
</dbReference>
<dbReference type="HOGENOM" id="CLU_105491_0_0_1"/>
<protein>
    <recommendedName>
        <fullName evidence="2">CBS domain-containing protein</fullName>
    </recommendedName>
</protein>
<feature type="compositionally biased region" description="Polar residues" evidence="1">
    <location>
        <begin position="28"/>
        <end position="40"/>
    </location>
</feature>
<dbReference type="EMBL" id="KN824277">
    <property type="protein sequence ID" value="KIM34363.1"/>
    <property type="molecule type" value="Genomic_DNA"/>
</dbReference>
<dbReference type="Proteomes" id="UP000054097">
    <property type="component" value="Unassembled WGS sequence"/>
</dbReference>
<dbReference type="AlphaFoldDB" id="A0A0C2X8H5"/>
<name>A0A0C2X8H5_SERVB</name>
<dbReference type="Gene3D" id="3.10.580.10">
    <property type="entry name" value="CBS-domain"/>
    <property type="match status" value="1"/>
</dbReference>
<dbReference type="InterPro" id="IPR046342">
    <property type="entry name" value="CBS_dom_sf"/>
</dbReference>
<dbReference type="InterPro" id="IPR000644">
    <property type="entry name" value="CBS_dom"/>
</dbReference>